<dbReference type="Pfam" id="PF12796">
    <property type="entry name" value="Ank_2"/>
    <property type="match status" value="1"/>
</dbReference>
<feature type="compositionally biased region" description="Polar residues" evidence="1">
    <location>
        <begin position="1"/>
        <end position="18"/>
    </location>
</feature>
<accession>A0A6A1WA79</accession>
<dbReference type="InterPro" id="IPR002110">
    <property type="entry name" value="Ankyrin_rpt"/>
</dbReference>
<evidence type="ECO:0000256" key="2">
    <source>
        <dbReference type="SAM" id="Phobius"/>
    </source>
</evidence>
<evidence type="ECO:0000313" key="4">
    <source>
        <dbReference type="Proteomes" id="UP000516437"/>
    </source>
</evidence>
<feature type="transmembrane region" description="Helical" evidence="2">
    <location>
        <begin position="470"/>
        <end position="491"/>
    </location>
</feature>
<dbReference type="Gene3D" id="1.25.40.20">
    <property type="entry name" value="Ankyrin repeat-containing domain"/>
    <property type="match status" value="1"/>
</dbReference>
<evidence type="ECO:0000256" key="1">
    <source>
        <dbReference type="SAM" id="MobiDB-lite"/>
    </source>
</evidence>
<keyword evidence="2" id="KW-0472">Membrane</keyword>
<dbReference type="PANTHER" id="PTHR24177:SF329">
    <property type="entry name" value="ANKYRIN REPEAT PROTEIN"/>
    <property type="match status" value="1"/>
</dbReference>
<dbReference type="InterPro" id="IPR036770">
    <property type="entry name" value="Ankyrin_rpt-contain_sf"/>
</dbReference>
<evidence type="ECO:0000313" key="3">
    <source>
        <dbReference type="EMBL" id="KAB1220598.1"/>
    </source>
</evidence>
<keyword evidence="4" id="KW-1185">Reference proteome</keyword>
<proteinExistence type="predicted"/>
<sequence>MVEVGSSSNVTVSKQVRPTPTGDIQRVGEQGNSSNNTGRDDNVAENHDHSEYAPLLKAVQSGNLKAVQDFLKLHPEATGAKVTWRNETALHIAVIAEKTHIIEELVKVMSPKDLETRDRFGCTTLARAAATEDYRLAECMIRKNPMLVSIPDDRPGYIPLNTATNFGNEEMARYLYSCTPLQDLEPEKGSNGASLIAEAIFAEYFDIALDLIERCPRLARTQDRYNKSPLFALALMPKAFPSGIRLVFWKQWIYNYCIHIESGRATKDVRLHIPNDQGGRVGSGFKQLHDMKLRHVQSHQLLSRIYEEISTFSQEDMIEYSIYSAFFRAAKNGIFELCFEMMRRNPILVQVPDSDGQRIFMKAVLNRQAEIFSLIYGLKQKKFAVAGQDRFSHNNILHMAGVLTASTPLNHIPGAALQMQRELQWFKEVESIVSPGAKIMQNNDNLTPKQLFSLNHEDLRKKGEKWMQSTATSCTVVGSLIITIMFAVAFYRSRWK</sequence>
<dbReference type="OrthoDB" id="1880601at2759"/>
<dbReference type="AlphaFoldDB" id="A0A6A1WA79"/>
<keyword evidence="2" id="KW-1133">Transmembrane helix</keyword>
<dbReference type="PANTHER" id="PTHR24177">
    <property type="entry name" value="CASKIN"/>
    <property type="match status" value="1"/>
</dbReference>
<organism evidence="3 4">
    <name type="scientific">Morella rubra</name>
    <name type="common">Chinese bayberry</name>
    <dbReference type="NCBI Taxonomy" id="262757"/>
    <lineage>
        <taxon>Eukaryota</taxon>
        <taxon>Viridiplantae</taxon>
        <taxon>Streptophyta</taxon>
        <taxon>Embryophyta</taxon>
        <taxon>Tracheophyta</taxon>
        <taxon>Spermatophyta</taxon>
        <taxon>Magnoliopsida</taxon>
        <taxon>eudicotyledons</taxon>
        <taxon>Gunneridae</taxon>
        <taxon>Pentapetalae</taxon>
        <taxon>rosids</taxon>
        <taxon>fabids</taxon>
        <taxon>Fagales</taxon>
        <taxon>Myricaceae</taxon>
        <taxon>Morella</taxon>
    </lineage>
</organism>
<keyword evidence="2" id="KW-0812">Transmembrane</keyword>
<dbReference type="SUPFAM" id="SSF48403">
    <property type="entry name" value="Ankyrin repeat"/>
    <property type="match status" value="1"/>
</dbReference>
<reference evidence="3 4" key="1">
    <citation type="journal article" date="2019" name="Plant Biotechnol. J.">
        <title>The red bayberry genome and genetic basis of sex determination.</title>
        <authorList>
            <person name="Jia H.M."/>
            <person name="Jia H.J."/>
            <person name="Cai Q.L."/>
            <person name="Wang Y."/>
            <person name="Zhao H.B."/>
            <person name="Yang W.F."/>
            <person name="Wang G.Y."/>
            <person name="Li Y.H."/>
            <person name="Zhan D.L."/>
            <person name="Shen Y.T."/>
            <person name="Niu Q.F."/>
            <person name="Chang L."/>
            <person name="Qiu J."/>
            <person name="Zhao L."/>
            <person name="Xie H.B."/>
            <person name="Fu W.Y."/>
            <person name="Jin J."/>
            <person name="Li X.W."/>
            <person name="Jiao Y."/>
            <person name="Zhou C.C."/>
            <person name="Tu T."/>
            <person name="Chai C.Y."/>
            <person name="Gao J.L."/>
            <person name="Fan L.J."/>
            <person name="van de Weg E."/>
            <person name="Wang J.Y."/>
            <person name="Gao Z.S."/>
        </authorList>
    </citation>
    <scope>NUCLEOTIDE SEQUENCE [LARGE SCALE GENOMIC DNA]</scope>
    <source>
        <tissue evidence="3">Leaves</tissue>
    </source>
</reference>
<dbReference type="EMBL" id="RXIC02000021">
    <property type="protein sequence ID" value="KAB1220598.1"/>
    <property type="molecule type" value="Genomic_DNA"/>
</dbReference>
<comment type="caution">
    <text evidence="3">The sequence shown here is derived from an EMBL/GenBank/DDBJ whole genome shotgun (WGS) entry which is preliminary data.</text>
</comment>
<dbReference type="Proteomes" id="UP000516437">
    <property type="component" value="Chromosome 3"/>
</dbReference>
<dbReference type="GO" id="GO:0016020">
    <property type="term" value="C:membrane"/>
    <property type="evidence" value="ECO:0007669"/>
    <property type="project" value="TreeGrafter"/>
</dbReference>
<name>A0A6A1WA79_9ROSI</name>
<gene>
    <name evidence="3" type="ORF">CJ030_MR3G015851</name>
</gene>
<feature type="region of interest" description="Disordered" evidence="1">
    <location>
        <begin position="1"/>
        <end position="45"/>
    </location>
</feature>
<protein>
    <submittedName>
        <fullName evidence="3">Uncharacterized protein</fullName>
    </submittedName>
</protein>